<dbReference type="Pfam" id="PF13366">
    <property type="entry name" value="PDDEXK_3"/>
    <property type="match status" value="1"/>
</dbReference>
<dbReference type="InterPro" id="IPR026350">
    <property type="entry name" value="GxxExxY"/>
</dbReference>
<evidence type="ECO:0000313" key="2">
    <source>
        <dbReference type="Proteomes" id="UP000298097"/>
    </source>
</evidence>
<dbReference type="EMBL" id="RQEY01000010">
    <property type="protein sequence ID" value="TGK42402.1"/>
    <property type="molecule type" value="Genomic_DNA"/>
</dbReference>
<dbReference type="Proteomes" id="UP000298097">
    <property type="component" value="Unassembled WGS sequence"/>
</dbReference>
<sequence>MESEHIEQTAKEIVDAAISVHKNLGPGLLESVYETILFRELRKRGLRVVSQKSVTFEYEGVVFQDVFRADLFVEDCIIVELKSVERTQPVHLKQVLTYLRLMDLRIGFLLNFGTAFMREGIFRIANRHTEVEMQE</sequence>
<dbReference type="AlphaFoldDB" id="A0A4R9H8M9"/>
<dbReference type="NCBIfam" id="TIGR04256">
    <property type="entry name" value="GxxExxY"/>
    <property type="match status" value="1"/>
</dbReference>
<dbReference type="OrthoDB" id="9806869at2"/>
<gene>
    <name evidence="1" type="ORF">EHO65_06495</name>
</gene>
<dbReference type="RefSeq" id="WP_135773319.1">
    <property type="nucleotide sequence ID" value="NZ_RQEY01000010.1"/>
</dbReference>
<reference evidence="1" key="1">
    <citation type="journal article" date="2019" name="PLoS Negl. Trop. Dis.">
        <title>Revisiting the worldwide diversity of Leptospira species in the environment.</title>
        <authorList>
            <person name="Vincent A.T."/>
            <person name="Schiettekatte O."/>
            <person name="Bourhy P."/>
            <person name="Veyrier F.J."/>
            <person name="Picardeau M."/>
        </authorList>
    </citation>
    <scope>NUCLEOTIDE SEQUENCE [LARGE SCALE GENOMIC DNA]</scope>
    <source>
        <strain evidence="1">201800301</strain>
    </source>
</reference>
<proteinExistence type="predicted"/>
<evidence type="ECO:0000313" key="1">
    <source>
        <dbReference type="EMBL" id="TGK42402.1"/>
    </source>
</evidence>
<name>A0A4R9H8M9_9LEPT</name>
<organism evidence="1 2">
    <name type="scientific">Leptospira andrefontaineae</name>
    <dbReference type="NCBI Taxonomy" id="2484976"/>
    <lineage>
        <taxon>Bacteria</taxon>
        <taxon>Pseudomonadati</taxon>
        <taxon>Spirochaetota</taxon>
        <taxon>Spirochaetia</taxon>
        <taxon>Leptospirales</taxon>
        <taxon>Leptospiraceae</taxon>
        <taxon>Leptospira</taxon>
    </lineage>
</organism>
<accession>A0A4R9H8M9</accession>
<protein>
    <submittedName>
        <fullName evidence="1">GxxExxY protein</fullName>
    </submittedName>
</protein>
<comment type="caution">
    <text evidence="1">The sequence shown here is derived from an EMBL/GenBank/DDBJ whole genome shotgun (WGS) entry which is preliminary data.</text>
</comment>
<keyword evidence="2" id="KW-1185">Reference proteome</keyword>